<feature type="region of interest" description="Disordered" evidence="1">
    <location>
        <begin position="217"/>
        <end position="256"/>
    </location>
</feature>
<reference evidence="3 4" key="1">
    <citation type="submission" date="2018-02" db="EMBL/GenBank/DDBJ databases">
        <title>Genome sequence of the basidiomycete white-rot fungus Phlebia centrifuga.</title>
        <authorList>
            <person name="Granchi Z."/>
            <person name="Peng M."/>
            <person name="de Vries R.P."/>
            <person name="Hilden K."/>
            <person name="Makela M.R."/>
            <person name="Grigoriev I."/>
            <person name="Riley R."/>
        </authorList>
    </citation>
    <scope>NUCLEOTIDE SEQUENCE [LARGE SCALE GENOMIC DNA]</scope>
    <source>
        <strain evidence="3 4">FBCC195</strain>
    </source>
</reference>
<evidence type="ECO:0000313" key="3">
    <source>
        <dbReference type="EMBL" id="PSR71986.1"/>
    </source>
</evidence>
<feature type="signal peptide" evidence="2">
    <location>
        <begin position="1"/>
        <end position="19"/>
    </location>
</feature>
<gene>
    <name evidence="3" type="ORF">PHLCEN_2v12196</name>
</gene>
<keyword evidence="4" id="KW-1185">Reference proteome</keyword>
<evidence type="ECO:0000313" key="4">
    <source>
        <dbReference type="Proteomes" id="UP000186601"/>
    </source>
</evidence>
<sequence>MLISFASLLLAFGPPVVLSHFKSITFSAVQQCGNFSVNFSGGQVPSSLPLTLTVVPFNSTPIFIEIPISSWNTTTLTGASVTFLPFPADIEFVASLDDANGVGTGPVSDVIRVDPSDNSSCIPQVSSTPASRYTVDTPFAQCAPVDVRYDTNIVDTPPTIRAFVPRNASFFLNQTDVSNTAGQASFTMDALQGQQVVLLLSDDAGFKGTTDLLAVGGNSSSPTSCLPTPMSRQNNHHGHSSAPTPTPTPSKGSLSK</sequence>
<dbReference type="AlphaFoldDB" id="A0A2R6NHX0"/>
<protein>
    <submittedName>
        <fullName evidence="3">Uncharacterized protein</fullName>
    </submittedName>
</protein>
<name>A0A2R6NHX0_9APHY</name>
<accession>A0A2R6NHX0</accession>
<keyword evidence="2" id="KW-0732">Signal</keyword>
<feature type="compositionally biased region" description="Polar residues" evidence="1">
    <location>
        <begin position="217"/>
        <end position="233"/>
    </location>
</feature>
<dbReference type="Proteomes" id="UP000186601">
    <property type="component" value="Unassembled WGS sequence"/>
</dbReference>
<feature type="chain" id="PRO_5015345624" evidence="2">
    <location>
        <begin position="20"/>
        <end position="256"/>
    </location>
</feature>
<dbReference type="OrthoDB" id="3266941at2759"/>
<comment type="caution">
    <text evidence="3">The sequence shown here is derived from an EMBL/GenBank/DDBJ whole genome shotgun (WGS) entry which is preliminary data.</text>
</comment>
<evidence type="ECO:0000256" key="1">
    <source>
        <dbReference type="SAM" id="MobiDB-lite"/>
    </source>
</evidence>
<dbReference type="EMBL" id="MLYV02001230">
    <property type="protein sequence ID" value="PSR71986.1"/>
    <property type="molecule type" value="Genomic_DNA"/>
</dbReference>
<organism evidence="3 4">
    <name type="scientific">Hermanssonia centrifuga</name>
    <dbReference type="NCBI Taxonomy" id="98765"/>
    <lineage>
        <taxon>Eukaryota</taxon>
        <taxon>Fungi</taxon>
        <taxon>Dikarya</taxon>
        <taxon>Basidiomycota</taxon>
        <taxon>Agaricomycotina</taxon>
        <taxon>Agaricomycetes</taxon>
        <taxon>Polyporales</taxon>
        <taxon>Meruliaceae</taxon>
        <taxon>Hermanssonia</taxon>
    </lineage>
</organism>
<proteinExistence type="predicted"/>
<evidence type="ECO:0000256" key="2">
    <source>
        <dbReference type="SAM" id="SignalP"/>
    </source>
</evidence>